<evidence type="ECO:0000313" key="3">
    <source>
        <dbReference type="Proteomes" id="UP000215896"/>
    </source>
</evidence>
<feature type="transmembrane region" description="Helical" evidence="1">
    <location>
        <begin position="165"/>
        <end position="183"/>
    </location>
</feature>
<keyword evidence="3" id="KW-1185">Reference proteome</keyword>
<dbReference type="Gene3D" id="1.20.1280.290">
    <property type="match status" value="2"/>
</dbReference>
<name>A0A255GKD8_9ACTN</name>
<proteinExistence type="predicted"/>
<keyword evidence="1" id="KW-0812">Transmembrane</keyword>
<feature type="transmembrane region" description="Helical" evidence="1">
    <location>
        <begin position="110"/>
        <end position="129"/>
    </location>
</feature>
<evidence type="ECO:0000256" key="1">
    <source>
        <dbReference type="SAM" id="Phobius"/>
    </source>
</evidence>
<dbReference type="OrthoDB" id="5183257at2"/>
<dbReference type="RefSeq" id="WP_094404970.1">
    <property type="nucleotide sequence ID" value="NZ_NMVM01000004.1"/>
</dbReference>
<sequence length="199" mass="21093">MLATVLGVLGVVLNQLFIWPQVARARRSLIGISPGTVVAGWFARLLWSVYAVVIADWTLALGQLPIALGFGLLALLLARGRPETRWFLLIGLLATGAVTLAAAYSRPLLAALAVVVAAVVNLPQLVGVLRDPHRVGGVSPLMYWLVAAASATWLGYGLLTDWVISLPHFLLLPSGIVVAVIATRGRREPEAETDLPGPA</sequence>
<keyword evidence="1" id="KW-0472">Membrane</keyword>
<dbReference type="Proteomes" id="UP000215896">
    <property type="component" value="Unassembled WGS sequence"/>
</dbReference>
<keyword evidence="1" id="KW-1133">Transmembrane helix</keyword>
<gene>
    <name evidence="2" type="ORF">CGZ94_05035</name>
</gene>
<organism evidence="2 3">
    <name type="scientific">Enemella evansiae</name>
    <dbReference type="NCBI Taxonomy" id="2016499"/>
    <lineage>
        <taxon>Bacteria</taxon>
        <taxon>Bacillati</taxon>
        <taxon>Actinomycetota</taxon>
        <taxon>Actinomycetes</taxon>
        <taxon>Propionibacteriales</taxon>
        <taxon>Propionibacteriaceae</taxon>
        <taxon>Enemella</taxon>
    </lineage>
</organism>
<reference evidence="2 3" key="1">
    <citation type="submission" date="2017-07" db="EMBL/GenBank/DDBJ databases">
        <title>Draft whole genome sequences of clinical Proprionibacteriaceae strains.</title>
        <authorList>
            <person name="Bernier A.-M."/>
            <person name="Bernard K."/>
            <person name="Domingo M.-C."/>
        </authorList>
    </citation>
    <scope>NUCLEOTIDE SEQUENCE [LARGE SCALE GENOMIC DNA]</scope>
    <source>
        <strain evidence="2 3">NML 030167</strain>
    </source>
</reference>
<comment type="caution">
    <text evidence="2">The sequence shown here is derived from an EMBL/GenBank/DDBJ whole genome shotgun (WGS) entry which is preliminary data.</text>
</comment>
<feature type="transmembrane region" description="Helical" evidence="1">
    <location>
        <begin position="86"/>
        <end position="104"/>
    </location>
</feature>
<dbReference type="AlphaFoldDB" id="A0A255GKD8"/>
<accession>A0A255GKD8</accession>
<protein>
    <recommendedName>
        <fullName evidence="4">PQ-loop repeat-containing protein</fullName>
    </recommendedName>
</protein>
<evidence type="ECO:0000313" key="2">
    <source>
        <dbReference type="EMBL" id="OYO16308.1"/>
    </source>
</evidence>
<dbReference type="EMBL" id="NMVO01000004">
    <property type="protein sequence ID" value="OYO16308.1"/>
    <property type="molecule type" value="Genomic_DNA"/>
</dbReference>
<feature type="transmembrane region" description="Helical" evidence="1">
    <location>
        <begin position="49"/>
        <end position="77"/>
    </location>
</feature>
<feature type="transmembrane region" description="Helical" evidence="1">
    <location>
        <begin position="141"/>
        <end position="159"/>
    </location>
</feature>
<evidence type="ECO:0008006" key="4">
    <source>
        <dbReference type="Google" id="ProtNLM"/>
    </source>
</evidence>